<dbReference type="InterPro" id="IPR029753">
    <property type="entry name" value="D-isomer_DH_CS"/>
</dbReference>
<organism evidence="7 8">
    <name type="scientific">Clostridium tetanomorphum</name>
    <dbReference type="NCBI Taxonomy" id="1553"/>
    <lineage>
        <taxon>Bacteria</taxon>
        <taxon>Bacillati</taxon>
        <taxon>Bacillota</taxon>
        <taxon>Clostridia</taxon>
        <taxon>Eubacteriales</taxon>
        <taxon>Clostridiaceae</taxon>
        <taxon>Clostridium</taxon>
    </lineage>
</organism>
<dbReference type="Proteomes" id="UP000563151">
    <property type="component" value="Unassembled WGS sequence"/>
</dbReference>
<dbReference type="Pfam" id="PF02826">
    <property type="entry name" value="2-Hacid_dh_C"/>
    <property type="match status" value="1"/>
</dbReference>
<dbReference type="FunFam" id="3.40.50.720:FF:000203">
    <property type="entry name" value="D-3-phosphoglycerate dehydrogenase (SerA)"/>
    <property type="match status" value="1"/>
</dbReference>
<dbReference type="PANTHER" id="PTHR43761">
    <property type="entry name" value="D-ISOMER SPECIFIC 2-HYDROXYACID DEHYDROGENASE FAMILY PROTEIN (AFU_ORTHOLOGUE AFUA_1G13630)"/>
    <property type="match status" value="1"/>
</dbReference>
<dbReference type="Gene3D" id="3.40.50.720">
    <property type="entry name" value="NAD(P)-binding Rossmann-like Domain"/>
    <property type="match status" value="2"/>
</dbReference>
<dbReference type="SUPFAM" id="SSF51735">
    <property type="entry name" value="NAD(P)-binding Rossmann-fold domains"/>
    <property type="match status" value="1"/>
</dbReference>
<evidence type="ECO:0000313" key="7">
    <source>
        <dbReference type="EMBL" id="MBC2398096.1"/>
    </source>
</evidence>
<dbReference type="PROSITE" id="PS00065">
    <property type="entry name" value="D_2_HYDROXYACID_DH_1"/>
    <property type="match status" value="1"/>
</dbReference>
<keyword evidence="8" id="KW-1185">Reference proteome</keyword>
<dbReference type="InterPro" id="IPR029752">
    <property type="entry name" value="D-isomer_DH_CS1"/>
</dbReference>
<dbReference type="PANTHER" id="PTHR43761:SF1">
    <property type="entry name" value="D-ISOMER SPECIFIC 2-HYDROXYACID DEHYDROGENASE CATALYTIC DOMAIN-CONTAINING PROTEIN-RELATED"/>
    <property type="match status" value="1"/>
</dbReference>
<evidence type="ECO:0000256" key="3">
    <source>
        <dbReference type="ARBA" id="ARBA00023027"/>
    </source>
</evidence>
<dbReference type="GO" id="GO:0051287">
    <property type="term" value="F:NAD binding"/>
    <property type="evidence" value="ECO:0007669"/>
    <property type="project" value="InterPro"/>
</dbReference>
<dbReference type="Pfam" id="PF00389">
    <property type="entry name" value="2-Hacid_dh"/>
    <property type="match status" value="1"/>
</dbReference>
<gene>
    <name evidence="7" type="ORF">HGG79_09960</name>
</gene>
<name>A0A923J098_CLOTT</name>
<keyword evidence="2 4" id="KW-0560">Oxidoreductase</keyword>
<proteinExistence type="inferred from homology"/>
<dbReference type="InterPro" id="IPR050418">
    <property type="entry name" value="D-iso_2-hydroxyacid_DH_PdxB"/>
</dbReference>
<evidence type="ECO:0000313" key="8">
    <source>
        <dbReference type="Proteomes" id="UP000563151"/>
    </source>
</evidence>
<dbReference type="InterPro" id="IPR006139">
    <property type="entry name" value="D-isomer_2_OHA_DH_cat_dom"/>
</dbReference>
<feature type="domain" description="D-isomer specific 2-hydroxyacid dehydrogenase NAD-binding" evidence="6">
    <location>
        <begin position="113"/>
        <end position="286"/>
    </location>
</feature>
<dbReference type="RefSeq" id="WP_035144113.1">
    <property type="nucleotide sequence ID" value="NZ_JAAZWO010000010.1"/>
</dbReference>
<comment type="similarity">
    <text evidence="1 4">Belongs to the D-isomer specific 2-hydroxyacid dehydrogenase family.</text>
</comment>
<comment type="caution">
    <text evidence="7">The sequence shown here is derived from an EMBL/GenBank/DDBJ whole genome shotgun (WGS) entry which is preliminary data.</text>
</comment>
<dbReference type="AlphaFoldDB" id="A0A923J098"/>
<protein>
    <submittedName>
        <fullName evidence="7">Hydroxyacid dehydrogenase</fullName>
    </submittedName>
</protein>
<evidence type="ECO:0000259" key="5">
    <source>
        <dbReference type="Pfam" id="PF00389"/>
    </source>
</evidence>
<dbReference type="PROSITE" id="PS00671">
    <property type="entry name" value="D_2_HYDROXYACID_DH_3"/>
    <property type="match status" value="1"/>
</dbReference>
<reference evidence="7 8" key="1">
    <citation type="submission" date="2020-04" db="EMBL/GenBank/DDBJ databases">
        <title>Genomic insights into acetone-butanol-ethanol (ABE) fermentation by sequencing solventogenic clostridia strains.</title>
        <authorList>
            <person name="Brown S."/>
        </authorList>
    </citation>
    <scope>NUCLEOTIDE SEQUENCE [LARGE SCALE GENOMIC DNA]</scope>
    <source>
        <strain evidence="7 8">DJ011</strain>
    </source>
</reference>
<dbReference type="PROSITE" id="PS00670">
    <property type="entry name" value="D_2_HYDROXYACID_DH_2"/>
    <property type="match status" value="1"/>
</dbReference>
<keyword evidence="3" id="KW-0520">NAD</keyword>
<dbReference type="EMBL" id="JAAZWO010000010">
    <property type="protein sequence ID" value="MBC2398096.1"/>
    <property type="molecule type" value="Genomic_DNA"/>
</dbReference>
<dbReference type="InterPro" id="IPR006140">
    <property type="entry name" value="D-isomer_DH_NAD-bd"/>
</dbReference>
<evidence type="ECO:0000256" key="4">
    <source>
        <dbReference type="RuleBase" id="RU003719"/>
    </source>
</evidence>
<accession>A0A923J098</accession>
<feature type="domain" description="D-isomer specific 2-hydroxyacid dehydrogenase catalytic" evidence="5">
    <location>
        <begin position="13"/>
        <end position="313"/>
    </location>
</feature>
<evidence type="ECO:0000256" key="2">
    <source>
        <dbReference type="ARBA" id="ARBA00023002"/>
    </source>
</evidence>
<sequence length="316" mass="34335">MKIVILESLGISEDQIRTIASDITDKGHELVTYNDRIEDIEILKKRASGADILVLANMPLKEEVIKSVENLKMISVAFTGVDHIDMKACREKNIIVCNAAGYSTSSVAELTYGLIFSVLRNIVPLDKATREGKTKLGFTQNDLSGKTIGIIGTGAIGLKVAQVAKAFDCNILAYSRSEKEEALKLGIKYVSLDELLKNSDVVSIHIPANDETKGLISKEKIALMKSNAIFINTGRGSIVDNKALAKALKEGKIAGAGIDVFDMEPPIPKEYDLLSVSNAVLSPHIGFATEEAMIRRAHIVFENITKWLGGNPQNLI</sequence>
<evidence type="ECO:0000256" key="1">
    <source>
        <dbReference type="ARBA" id="ARBA00005854"/>
    </source>
</evidence>
<dbReference type="SUPFAM" id="SSF52283">
    <property type="entry name" value="Formate/glycerate dehydrogenase catalytic domain-like"/>
    <property type="match status" value="1"/>
</dbReference>
<dbReference type="InterPro" id="IPR036291">
    <property type="entry name" value="NAD(P)-bd_dom_sf"/>
</dbReference>
<dbReference type="GO" id="GO:0016616">
    <property type="term" value="F:oxidoreductase activity, acting on the CH-OH group of donors, NAD or NADP as acceptor"/>
    <property type="evidence" value="ECO:0007669"/>
    <property type="project" value="InterPro"/>
</dbReference>
<evidence type="ECO:0000259" key="6">
    <source>
        <dbReference type="Pfam" id="PF02826"/>
    </source>
</evidence>